<keyword evidence="2" id="KW-0596">Phosphopantetheine</keyword>
<dbReference type="InterPro" id="IPR001242">
    <property type="entry name" value="Condensation_dom"/>
</dbReference>
<dbReference type="GO" id="GO:0009366">
    <property type="term" value="C:enterobactin synthetase complex"/>
    <property type="evidence" value="ECO:0007669"/>
    <property type="project" value="TreeGrafter"/>
</dbReference>
<dbReference type="Proteomes" id="UP000006919">
    <property type="component" value="Chromosome"/>
</dbReference>
<evidence type="ECO:0000313" key="6">
    <source>
        <dbReference type="Proteomes" id="UP000006919"/>
    </source>
</evidence>
<evidence type="ECO:0000256" key="3">
    <source>
        <dbReference type="ARBA" id="ARBA00022553"/>
    </source>
</evidence>
<dbReference type="RefSeq" id="WP_013497581.1">
    <property type="nucleotide sequence ID" value="NC_014833.1"/>
</dbReference>
<accession>E6UAS4</accession>
<dbReference type="SMART" id="SM00823">
    <property type="entry name" value="PKS_PP"/>
    <property type="match status" value="1"/>
</dbReference>
<dbReference type="SUPFAM" id="SSF47336">
    <property type="entry name" value="ACP-like"/>
    <property type="match status" value="1"/>
</dbReference>
<organism evidence="5 6">
    <name type="scientific">Ruminococcus albus (strain ATCC 27210 / DSM 20455 / JCM 14654 / NCDO 2250 / 7)</name>
    <dbReference type="NCBI Taxonomy" id="697329"/>
    <lineage>
        <taxon>Bacteria</taxon>
        <taxon>Bacillati</taxon>
        <taxon>Bacillota</taxon>
        <taxon>Clostridia</taxon>
        <taxon>Eubacteriales</taxon>
        <taxon>Oscillospiraceae</taxon>
        <taxon>Ruminococcus</taxon>
    </lineage>
</organism>
<dbReference type="STRING" id="697329.Rumal_0876"/>
<dbReference type="Pfam" id="PF00550">
    <property type="entry name" value="PP-binding"/>
    <property type="match status" value="1"/>
</dbReference>
<dbReference type="InterPro" id="IPR009081">
    <property type="entry name" value="PP-bd_ACP"/>
</dbReference>
<feature type="domain" description="Carrier" evidence="4">
    <location>
        <begin position="477"/>
        <end position="552"/>
    </location>
</feature>
<comment type="cofactor">
    <cofactor evidence="1">
        <name>pantetheine 4'-phosphate</name>
        <dbReference type="ChEBI" id="CHEBI:47942"/>
    </cofactor>
</comment>
<dbReference type="PROSITE" id="PS50075">
    <property type="entry name" value="CARRIER"/>
    <property type="match status" value="1"/>
</dbReference>
<evidence type="ECO:0000313" key="5">
    <source>
        <dbReference type="EMBL" id="ADU21403.1"/>
    </source>
</evidence>
<dbReference type="Gene3D" id="3.30.559.30">
    <property type="entry name" value="Nonribosomal peptide synthetase, condensation domain"/>
    <property type="match status" value="1"/>
</dbReference>
<dbReference type="SUPFAM" id="SSF52777">
    <property type="entry name" value="CoA-dependent acyltransferases"/>
    <property type="match status" value="2"/>
</dbReference>
<protein>
    <submittedName>
        <fullName evidence="5">Condensation domain protein</fullName>
    </submittedName>
</protein>
<dbReference type="InterPro" id="IPR036736">
    <property type="entry name" value="ACP-like_sf"/>
</dbReference>
<dbReference type="eggNOG" id="COG1020">
    <property type="taxonomic scope" value="Bacteria"/>
</dbReference>
<gene>
    <name evidence="5" type="ordered locus">Rumal_0876</name>
</gene>
<dbReference type="InterPro" id="IPR020806">
    <property type="entry name" value="PKS_PP-bd"/>
</dbReference>
<name>E6UAS4_RUMA7</name>
<proteinExistence type="predicted"/>
<dbReference type="Gene3D" id="1.10.1200.10">
    <property type="entry name" value="ACP-like"/>
    <property type="match status" value="1"/>
</dbReference>
<sequence length="570" mass="65329">MSFLKRVAQLTPEQQRVLKEKAETDGARYGLYPLSPEQRNMWFIYQYQKQDISYVSRYQISFEGHYSIDIIERSFRCLLKKHKILRTVYPVIAGKPFQMVQDADSVPHRVVHLSGRADEDAKQIESEATTVFDLAAEIPLRYTLFIRSDTSAMLLLSIHHIAHDGWSLSILRDELFSVYRTLAAGEIPELEPEPFSYLDYVCYTNSEAADYAEERAYWNTHFDPEICEIPFQESGYPAENGNVIKQLSFPMYQKLKTYASENKLTLSEICFTALGELLCKGSGCGKINIGMPVLNREKKYLNTVGYFSNTTVFQYDQQPETDADELLRRVHLQMADVLNASRIPLEELVKDVAVKRTTKKRLFNVIYSFQGKNYYGGQRKEQLPDAQAEFCIFYSERKASTDFAMTFHVIEEENGIRFGIGYQGIYISGDTAEKMLEQYVSILSALLKNERLCAEDVRQNVHLRLAVPELNKHTETSENTATMQKIYRIWVKVLGEIPYEPEKPFFSLGGTSFQSFQVLEELNADFGIQLSIADFFQYSSIAELANLVDTRIGTTSDGSDASDEMESLMF</sequence>
<dbReference type="GO" id="GO:0047527">
    <property type="term" value="F:2,3-dihydroxybenzoate-serine ligase activity"/>
    <property type="evidence" value="ECO:0007669"/>
    <property type="project" value="TreeGrafter"/>
</dbReference>
<dbReference type="GO" id="GO:0005829">
    <property type="term" value="C:cytosol"/>
    <property type="evidence" value="ECO:0007669"/>
    <property type="project" value="TreeGrafter"/>
</dbReference>
<dbReference type="GO" id="GO:0043041">
    <property type="term" value="P:amino acid activation for nonribosomal peptide biosynthetic process"/>
    <property type="evidence" value="ECO:0007669"/>
    <property type="project" value="TreeGrafter"/>
</dbReference>
<evidence type="ECO:0000259" key="4">
    <source>
        <dbReference type="PROSITE" id="PS50075"/>
    </source>
</evidence>
<dbReference type="KEGG" id="ral:Rumal_0876"/>
<dbReference type="AlphaFoldDB" id="E6UAS4"/>
<dbReference type="Gene3D" id="3.30.559.10">
    <property type="entry name" value="Chloramphenicol acetyltransferase-like domain"/>
    <property type="match status" value="1"/>
</dbReference>
<dbReference type="GO" id="GO:0031177">
    <property type="term" value="F:phosphopantetheine binding"/>
    <property type="evidence" value="ECO:0007669"/>
    <property type="project" value="InterPro"/>
</dbReference>
<dbReference type="Pfam" id="PF00668">
    <property type="entry name" value="Condensation"/>
    <property type="match status" value="1"/>
</dbReference>
<reference evidence="5 6" key="1">
    <citation type="journal article" date="2011" name="J. Bacteriol.">
        <title>Complete genome of the cellulolytic ruminal bacterium Ruminococcus albus 7.</title>
        <authorList>
            <person name="Suen G."/>
            <person name="Stevenson D.M."/>
            <person name="Bruce D.C."/>
            <person name="Chertkov O."/>
            <person name="Copeland A."/>
            <person name="Cheng J.F."/>
            <person name="Detter C."/>
            <person name="Detter J.C."/>
            <person name="Goodwin L.A."/>
            <person name="Han C.S."/>
            <person name="Hauser L.J."/>
            <person name="Ivanova N.N."/>
            <person name="Kyrpides N.C."/>
            <person name="Land M.L."/>
            <person name="Lapidus A."/>
            <person name="Lucas S."/>
            <person name="Ovchinnikova G."/>
            <person name="Pitluck S."/>
            <person name="Tapia R."/>
            <person name="Woyke T."/>
            <person name="Boyum J."/>
            <person name="Mead D."/>
            <person name="Weimer P.J."/>
        </authorList>
    </citation>
    <scope>NUCLEOTIDE SEQUENCE [LARGE SCALE GENOMIC DNA]</scope>
    <source>
        <strain evidence="6">ATCC 27210 / DSM 20455 / JCM 14654 / NCDO 2250 / 7</strain>
    </source>
</reference>
<dbReference type="EMBL" id="CP002403">
    <property type="protein sequence ID" value="ADU21403.1"/>
    <property type="molecule type" value="Genomic_DNA"/>
</dbReference>
<dbReference type="PANTHER" id="PTHR45527">
    <property type="entry name" value="NONRIBOSOMAL PEPTIDE SYNTHETASE"/>
    <property type="match status" value="1"/>
</dbReference>
<keyword evidence="3" id="KW-0597">Phosphoprotein</keyword>
<dbReference type="GO" id="GO:0008610">
    <property type="term" value="P:lipid biosynthetic process"/>
    <property type="evidence" value="ECO:0007669"/>
    <property type="project" value="UniProtKB-ARBA"/>
</dbReference>
<dbReference type="InterPro" id="IPR023213">
    <property type="entry name" value="CAT-like_dom_sf"/>
</dbReference>
<dbReference type="HOGENOM" id="CLU_478072_0_0_9"/>
<evidence type="ECO:0000256" key="1">
    <source>
        <dbReference type="ARBA" id="ARBA00001957"/>
    </source>
</evidence>
<dbReference type="PANTHER" id="PTHR45527:SF1">
    <property type="entry name" value="FATTY ACID SYNTHASE"/>
    <property type="match status" value="1"/>
</dbReference>
<dbReference type="OrthoDB" id="9803968at2"/>
<dbReference type="GO" id="GO:0009239">
    <property type="term" value="P:enterobactin biosynthetic process"/>
    <property type="evidence" value="ECO:0007669"/>
    <property type="project" value="TreeGrafter"/>
</dbReference>
<evidence type="ECO:0000256" key="2">
    <source>
        <dbReference type="ARBA" id="ARBA00022450"/>
    </source>
</evidence>